<proteinExistence type="predicted"/>
<feature type="compositionally biased region" description="Pro residues" evidence="3">
    <location>
        <begin position="819"/>
        <end position="832"/>
    </location>
</feature>
<feature type="region of interest" description="Disordered" evidence="3">
    <location>
        <begin position="962"/>
        <end position="1034"/>
    </location>
</feature>
<feature type="domain" description="Response regulatory" evidence="6">
    <location>
        <begin position="1238"/>
        <end position="1365"/>
    </location>
</feature>
<sequence>MIPITRASSGSASALAMTTTSTTMALAAALVSPLLLLFVVTAGPHHATHALPVPTPDPAPGILAASPLAPNRVVSRASWHIDPPLHGPPRDPTGDPTATVWVAVSMVSDALIAFAYFAIPAQIFYFERHLQVDSLRGRLRAIVWLFEAFILACGTTHLLKVWTTSDTATLALTKAVTAIVSVVTSVALVQLMPMAMLLPGRLFLLEEELVVRAHNERVLQAENTNLTKLRAITLCVRKALEFHTICDIASVQLARHFDLVGCAVFALDAHCPVPDGPATPAAVAAALATALRSAPPSPAISHCAWRFSPVPGHVPLADMPAAAPDTHPWAQHVALGPATCVALHHTPEYADLVAAQAAAAAAASPRPSSSSNDSSSRTSTGSAPRRIRAWTRFMQRRSSTDLAATDEHTSPAPPPPTAPWSAPATPVVSAPIPGAAAATTASAPPGTLRHDDMHSPPPLPHARDMTGSTAVSGDSLATGASASTVLPPPRTPLAVGARVDFAHVAAVWSRFPQRVVLDQPAVAAILGESAVPYATLVALRAQDRVVVVALLHRDRPVGENAILHDALGQIEIALDQAVQIEYEAKRQAQMSVLEREKQEAEALNSTKTVFLATVSHELRTPMNAIIGLVDLLLTKYTLSRDMREVLEIVAVSSSTLLNLVNDLLDLSKLECQGNSFTLDHRPFSVLDVVEKSIEVVCTQAEAKGLYLCAHLDHEFNVVVGDKLRLRQVLVNLMSNAIKFTERGGVTLCVTTEEPSMLVDEGDGESPTSATSTPKTGARSERRSKRRQRILDYRQPAKATADKDRAAAAAASHVRRSSLPAPPLPPLPPPAPAAPSLSSDTLVPAQADTVPPPPPAAAAADHGRDHGEADETVLPKRSVYFQVRDTGIGIEQDNMHLLFEKFQQMDATISRRFHGTGLGLAITSRLVGLHQGRIVVDSVLGKGSVFTVELPFPVAQVAAGDAQSAPLKTPPHDSAVGAVRHAHPPPPDPVPPTELVKPSLLLSEDQRPPRTLHAPAPSIPRSPRVRHPTTGSTGIPVAVADTCAAERSAIAALLRRMGCNPVPVDSTESLCAFFESETHEPGAEAPVIADAAVRVAAAVVEDWVAWSLDEPTRRALLDHKIPVLVTAHIQLASKERATDTALAAGRTRKCKVPFRFGLSKPIKLRALHRLLRDALEECYTPAELAAAGCAMPALDPQDMFTSPDDANTDVHADSAESAAPSTAAAAAAGPDPARIPQLHVLVVDDNAINLVVAQRTLASIGVAQIGTAADGLLAVQYVDAHPDVDVILMDVSMPVMDGFEATRAILAKGARLVAGGELRAPFPYICAMTASALPEERNVCLASGMHDFVPKPARCLDLVRVLERFVEWRDAFCPGMPVVVAPQLVGAHATVAAHAALELPAPLEPIEEVASEVASVVASVKDDAGEEMPGGGGEEERVGGDRSGGTTEGQG</sequence>
<dbReference type="InterPro" id="IPR001789">
    <property type="entry name" value="Sig_transdc_resp-reg_receiver"/>
</dbReference>
<dbReference type="InterPro" id="IPR005467">
    <property type="entry name" value="His_kinase_dom"/>
</dbReference>
<dbReference type="SMART" id="SM00388">
    <property type="entry name" value="HisKA"/>
    <property type="match status" value="1"/>
</dbReference>
<evidence type="ECO:0000313" key="7">
    <source>
        <dbReference type="EMBL" id="KNE61817.1"/>
    </source>
</evidence>
<dbReference type="Pfam" id="PF00512">
    <property type="entry name" value="HisKA"/>
    <property type="match status" value="1"/>
</dbReference>
<organism evidence="7 8">
    <name type="scientific">Allomyces macrogynus (strain ATCC 38327)</name>
    <name type="common">Allomyces javanicus var. macrogynus</name>
    <dbReference type="NCBI Taxonomy" id="578462"/>
    <lineage>
        <taxon>Eukaryota</taxon>
        <taxon>Fungi</taxon>
        <taxon>Fungi incertae sedis</taxon>
        <taxon>Blastocladiomycota</taxon>
        <taxon>Blastocladiomycetes</taxon>
        <taxon>Blastocladiales</taxon>
        <taxon>Blastocladiaceae</taxon>
        <taxon>Allomyces</taxon>
    </lineage>
</organism>
<dbReference type="SMART" id="SM00387">
    <property type="entry name" value="HATPase_c"/>
    <property type="match status" value="1"/>
</dbReference>
<keyword evidence="8" id="KW-1185">Reference proteome</keyword>
<feature type="region of interest" description="Disordered" evidence="3">
    <location>
        <begin position="756"/>
        <end position="872"/>
    </location>
</feature>
<evidence type="ECO:0000259" key="6">
    <source>
        <dbReference type="PROSITE" id="PS50110"/>
    </source>
</evidence>
<dbReference type="InterPro" id="IPR003661">
    <property type="entry name" value="HisK_dim/P_dom"/>
</dbReference>
<keyword evidence="4" id="KW-1133">Transmembrane helix</keyword>
<dbReference type="Gene3D" id="1.10.287.130">
    <property type="match status" value="1"/>
</dbReference>
<dbReference type="OrthoDB" id="10266508at2759"/>
<gene>
    <name evidence="7" type="ORF">AMAG_07095</name>
</gene>
<dbReference type="InterPro" id="IPR004358">
    <property type="entry name" value="Sig_transdc_His_kin-like_C"/>
</dbReference>
<evidence type="ECO:0008006" key="9">
    <source>
        <dbReference type="Google" id="ProtNLM"/>
    </source>
</evidence>
<feature type="region of interest" description="Disordered" evidence="3">
    <location>
        <begin position="1197"/>
        <end position="1227"/>
    </location>
</feature>
<dbReference type="InterPro" id="IPR058544">
    <property type="entry name" value="ETR1_N"/>
</dbReference>
<evidence type="ECO:0000256" key="3">
    <source>
        <dbReference type="SAM" id="MobiDB-lite"/>
    </source>
</evidence>
<feature type="compositionally biased region" description="Low complexity" evidence="3">
    <location>
        <begin position="363"/>
        <end position="384"/>
    </location>
</feature>
<feature type="transmembrane region" description="Helical" evidence="4">
    <location>
        <begin position="171"/>
        <end position="191"/>
    </location>
</feature>
<dbReference type="EMBL" id="GG745339">
    <property type="protein sequence ID" value="KNE61817.1"/>
    <property type="molecule type" value="Genomic_DNA"/>
</dbReference>
<dbReference type="PRINTS" id="PR00344">
    <property type="entry name" value="BCTRLSENSOR"/>
</dbReference>
<keyword evidence="4" id="KW-0812">Transmembrane</keyword>
<reference evidence="8" key="2">
    <citation type="submission" date="2009-11" db="EMBL/GenBank/DDBJ databases">
        <title>The Genome Sequence of Allomyces macrogynus strain ATCC 38327.</title>
        <authorList>
            <consortium name="The Broad Institute Genome Sequencing Platform"/>
            <person name="Russ C."/>
            <person name="Cuomo C."/>
            <person name="Shea T."/>
            <person name="Young S.K."/>
            <person name="Zeng Q."/>
            <person name="Koehrsen M."/>
            <person name="Haas B."/>
            <person name="Borodovsky M."/>
            <person name="Guigo R."/>
            <person name="Alvarado L."/>
            <person name="Berlin A."/>
            <person name="Borenstein D."/>
            <person name="Chen Z."/>
            <person name="Engels R."/>
            <person name="Freedman E."/>
            <person name="Gellesch M."/>
            <person name="Goldberg J."/>
            <person name="Griggs A."/>
            <person name="Gujja S."/>
            <person name="Heiman D."/>
            <person name="Hepburn T."/>
            <person name="Howarth C."/>
            <person name="Jen D."/>
            <person name="Larson L."/>
            <person name="Lewis B."/>
            <person name="Mehta T."/>
            <person name="Park D."/>
            <person name="Pearson M."/>
            <person name="Roberts A."/>
            <person name="Saif S."/>
            <person name="Shenoy N."/>
            <person name="Sisk P."/>
            <person name="Stolte C."/>
            <person name="Sykes S."/>
            <person name="Walk T."/>
            <person name="White J."/>
            <person name="Yandava C."/>
            <person name="Burger G."/>
            <person name="Gray M.W."/>
            <person name="Holland P.W.H."/>
            <person name="King N."/>
            <person name="Lang F.B.F."/>
            <person name="Roger A.J."/>
            <person name="Ruiz-Trillo I."/>
            <person name="Lander E."/>
            <person name="Nusbaum C."/>
        </authorList>
    </citation>
    <scope>NUCLEOTIDE SEQUENCE [LARGE SCALE GENOMIC DNA]</scope>
    <source>
        <strain evidence="8">ATCC 38327</strain>
    </source>
</reference>
<evidence type="ECO:0000259" key="5">
    <source>
        <dbReference type="PROSITE" id="PS50109"/>
    </source>
</evidence>
<dbReference type="Gene3D" id="3.40.50.2300">
    <property type="match status" value="1"/>
</dbReference>
<dbReference type="Pfam" id="PF00072">
    <property type="entry name" value="Response_reg"/>
    <property type="match status" value="1"/>
</dbReference>
<dbReference type="STRING" id="578462.A0A0L0SH91"/>
<dbReference type="SUPFAM" id="SSF55874">
    <property type="entry name" value="ATPase domain of HSP90 chaperone/DNA topoisomerase II/histidine kinase"/>
    <property type="match status" value="2"/>
</dbReference>
<feature type="compositionally biased region" description="Low complexity" evidence="3">
    <location>
        <begin position="1214"/>
        <end position="1227"/>
    </location>
</feature>
<protein>
    <recommendedName>
        <fullName evidence="9">Ethylene receptor</fullName>
    </recommendedName>
</protein>
<dbReference type="Proteomes" id="UP000054350">
    <property type="component" value="Unassembled WGS sequence"/>
</dbReference>
<name>A0A0L0SH91_ALLM3</name>
<dbReference type="eggNOG" id="KOG0519">
    <property type="taxonomic scope" value="Eukaryota"/>
</dbReference>
<dbReference type="CDD" id="cd00082">
    <property type="entry name" value="HisKA"/>
    <property type="match status" value="1"/>
</dbReference>
<feature type="modified residue" description="4-aspartylphosphate" evidence="2">
    <location>
        <position position="1289"/>
    </location>
</feature>
<feature type="region of interest" description="Disordered" evidence="3">
    <location>
        <begin position="363"/>
        <end position="489"/>
    </location>
</feature>
<feature type="domain" description="Histidine kinase" evidence="5">
    <location>
        <begin position="613"/>
        <end position="953"/>
    </location>
</feature>
<dbReference type="PANTHER" id="PTHR45339:SF5">
    <property type="entry name" value="HISTIDINE KINASE"/>
    <property type="match status" value="1"/>
</dbReference>
<feature type="compositionally biased region" description="Low complexity" evidence="3">
    <location>
        <begin position="419"/>
        <end position="446"/>
    </location>
</feature>
<evidence type="ECO:0000313" key="8">
    <source>
        <dbReference type="Proteomes" id="UP000054350"/>
    </source>
</evidence>
<dbReference type="Gene3D" id="3.30.565.10">
    <property type="entry name" value="Histidine kinase-like ATPase, C-terminal domain"/>
    <property type="match status" value="1"/>
</dbReference>
<dbReference type="SUPFAM" id="SSF52172">
    <property type="entry name" value="CheY-like"/>
    <property type="match status" value="1"/>
</dbReference>
<dbReference type="GO" id="GO:0000155">
    <property type="term" value="F:phosphorelay sensor kinase activity"/>
    <property type="evidence" value="ECO:0007669"/>
    <property type="project" value="InterPro"/>
</dbReference>
<dbReference type="Pfam" id="PF25487">
    <property type="entry name" value="ETR1_N"/>
    <property type="match status" value="1"/>
</dbReference>
<dbReference type="CDD" id="cd17546">
    <property type="entry name" value="REC_hyHK_CKI1_RcsC-like"/>
    <property type="match status" value="1"/>
</dbReference>
<dbReference type="Pfam" id="PF02518">
    <property type="entry name" value="HATPase_c"/>
    <property type="match status" value="1"/>
</dbReference>
<dbReference type="VEuPathDB" id="FungiDB:AMAG_07095"/>
<dbReference type="PROSITE" id="PS50110">
    <property type="entry name" value="RESPONSE_REGULATORY"/>
    <property type="match status" value="1"/>
</dbReference>
<evidence type="ECO:0000256" key="4">
    <source>
        <dbReference type="SAM" id="Phobius"/>
    </source>
</evidence>
<dbReference type="InterPro" id="IPR036890">
    <property type="entry name" value="HATPase_C_sf"/>
</dbReference>
<dbReference type="InterPro" id="IPR003594">
    <property type="entry name" value="HATPase_dom"/>
</dbReference>
<dbReference type="InterPro" id="IPR011006">
    <property type="entry name" value="CheY-like_superfamily"/>
</dbReference>
<feature type="compositionally biased region" description="Polar residues" evidence="3">
    <location>
        <begin position="765"/>
        <end position="774"/>
    </location>
</feature>
<evidence type="ECO:0000256" key="1">
    <source>
        <dbReference type="ARBA" id="ARBA00022553"/>
    </source>
</evidence>
<dbReference type="InterPro" id="IPR036097">
    <property type="entry name" value="HisK_dim/P_sf"/>
</dbReference>
<keyword evidence="4" id="KW-0472">Membrane</keyword>
<evidence type="ECO:0000256" key="2">
    <source>
        <dbReference type="PROSITE-ProRule" id="PRU00169"/>
    </source>
</evidence>
<dbReference type="PROSITE" id="PS50109">
    <property type="entry name" value="HIS_KIN"/>
    <property type="match status" value="1"/>
</dbReference>
<dbReference type="PANTHER" id="PTHR45339">
    <property type="entry name" value="HYBRID SIGNAL TRANSDUCTION HISTIDINE KINASE J"/>
    <property type="match status" value="1"/>
</dbReference>
<feature type="region of interest" description="Disordered" evidence="3">
    <location>
        <begin position="1418"/>
        <end position="1450"/>
    </location>
</feature>
<reference evidence="7 8" key="1">
    <citation type="submission" date="2009-11" db="EMBL/GenBank/DDBJ databases">
        <title>Annotation of Allomyces macrogynus ATCC 38327.</title>
        <authorList>
            <consortium name="The Broad Institute Genome Sequencing Platform"/>
            <person name="Russ C."/>
            <person name="Cuomo C."/>
            <person name="Burger G."/>
            <person name="Gray M.W."/>
            <person name="Holland P.W.H."/>
            <person name="King N."/>
            <person name="Lang F.B.F."/>
            <person name="Roger A.J."/>
            <person name="Ruiz-Trillo I."/>
            <person name="Young S.K."/>
            <person name="Zeng Q."/>
            <person name="Gargeya S."/>
            <person name="Fitzgerald M."/>
            <person name="Haas B."/>
            <person name="Abouelleil A."/>
            <person name="Alvarado L."/>
            <person name="Arachchi H.M."/>
            <person name="Berlin A."/>
            <person name="Chapman S.B."/>
            <person name="Gearin G."/>
            <person name="Goldberg J."/>
            <person name="Griggs A."/>
            <person name="Gujja S."/>
            <person name="Hansen M."/>
            <person name="Heiman D."/>
            <person name="Howarth C."/>
            <person name="Larimer J."/>
            <person name="Lui A."/>
            <person name="MacDonald P.J.P."/>
            <person name="McCowen C."/>
            <person name="Montmayeur A."/>
            <person name="Murphy C."/>
            <person name="Neiman D."/>
            <person name="Pearson M."/>
            <person name="Priest M."/>
            <person name="Roberts A."/>
            <person name="Saif S."/>
            <person name="Shea T."/>
            <person name="Sisk P."/>
            <person name="Stolte C."/>
            <person name="Sykes S."/>
            <person name="Wortman J."/>
            <person name="Nusbaum C."/>
            <person name="Birren B."/>
        </authorList>
    </citation>
    <scope>NUCLEOTIDE SEQUENCE [LARGE SCALE GENOMIC DNA]</scope>
    <source>
        <strain evidence="7 8">ATCC 38327</strain>
    </source>
</reference>
<dbReference type="SMART" id="SM00448">
    <property type="entry name" value="REC"/>
    <property type="match status" value="1"/>
</dbReference>
<accession>A0A0L0SH91</accession>
<feature type="transmembrane region" description="Helical" evidence="4">
    <location>
        <begin position="98"/>
        <end position="119"/>
    </location>
</feature>
<feature type="transmembrane region" description="Helical" evidence="4">
    <location>
        <begin position="139"/>
        <end position="159"/>
    </location>
</feature>
<feature type="compositionally biased region" description="Gly residues" evidence="3">
    <location>
        <begin position="1440"/>
        <end position="1450"/>
    </location>
</feature>
<keyword evidence="1 2" id="KW-0597">Phosphoprotein</keyword>
<dbReference type="SUPFAM" id="SSF47384">
    <property type="entry name" value="Homodimeric domain of signal transducing histidine kinase"/>
    <property type="match status" value="1"/>
</dbReference>